<dbReference type="InterPro" id="IPR036249">
    <property type="entry name" value="Thioredoxin-like_sf"/>
</dbReference>
<dbReference type="InterPro" id="IPR023753">
    <property type="entry name" value="FAD/NAD-binding_dom"/>
</dbReference>
<reference evidence="9" key="1">
    <citation type="journal article" date="2015" name="Proc. Natl. Acad. Sci. U.S.A.">
        <title>Networks of energetic and metabolic interactions define dynamics in microbial communities.</title>
        <authorList>
            <person name="Embree M."/>
            <person name="Liu J.K."/>
            <person name="Al-Bassam M.M."/>
            <person name="Zengler K."/>
        </authorList>
    </citation>
    <scope>NUCLEOTIDE SEQUENCE</scope>
</reference>
<evidence type="ECO:0000256" key="2">
    <source>
        <dbReference type="ARBA" id="ARBA00022827"/>
    </source>
</evidence>
<keyword evidence="4" id="KW-1015">Disulfide bond</keyword>
<keyword evidence="1" id="KW-0285">Flavoprotein</keyword>
<dbReference type="GO" id="GO:0004791">
    <property type="term" value="F:thioredoxin-disulfide reductase (NADPH) activity"/>
    <property type="evidence" value="ECO:0007669"/>
    <property type="project" value="UniProtKB-EC"/>
</dbReference>
<organism evidence="9">
    <name type="scientific">hydrocarbon metagenome</name>
    <dbReference type="NCBI Taxonomy" id="938273"/>
    <lineage>
        <taxon>unclassified sequences</taxon>
        <taxon>metagenomes</taxon>
        <taxon>ecological metagenomes</taxon>
    </lineage>
</organism>
<accession>A0A0W8G8E5</accession>
<evidence type="ECO:0000256" key="1">
    <source>
        <dbReference type="ARBA" id="ARBA00022630"/>
    </source>
</evidence>
<proteinExistence type="predicted"/>
<evidence type="ECO:0000313" key="9">
    <source>
        <dbReference type="EMBL" id="KUG29432.1"/>
    </source>
</evidence>
<name>A0A0W8G8E5_9ZZZZ</name>
<dbReference type="AlphaFoldDB" id="A0A0W8G8E5"/>
<keyword evidence="5" id="KW-0676">Redox-active center</keyword>
<evidence type="ECO:0000256" key="4">
    <source>
        <dbReference type="ARBA" id="ARBA00023157"/>
    </source>
</evidence>
<protein>
    <submittedName>
        <fullName evidence="9">Thioredoxin reductase</fullName>
        <ecNumber evidence="9">1.8.1.9</ecNumber>
    </submittedName>
</protein>
<gene>
    <name evidence="9" type="ORF">ASZ90_000679</name>
</gene>
<keyword evidence="2" id="KW-0274">FAD</keyword>
<dbReference type="InterPro" id="IPR036188">
    <property type="entry name" value="FAD/NAD-bd_sf"/>
</dbReference>
<dbReference type="PROSITE" id="PS00573">
    <property type="entry name" value="PYRIDINE_REDOX_2"/>
    <property type="match status" value="1"/>
</dbReference>
<evidence type="ECO:0000256" key="3">
    <source>
        <dbReference type="ARBA" id="ARBA00023002"/>
    </source>
</evidence>
<keyword evidence="3 9" id="KW-0560">Oxidoreductase</keyword>
<dbReference type="InterPro" id="IPR012336">
    <property type="entry name" value="Thioredoxin-like_fold"/>
</dbReference>
<feature type="domain" description="FAD/NAD(P)-binding" evidence="7">
    <location>
        <begin position="300"/>
        <end position="584"/>
    </location>
</feature>
<comment type="caution">
    <text evidence="9">The sequence shown here is derived from an EMBL/GenBank/DDBJ whole genome shotgun (WGS) entry which is preliminary data.</text>
</comment>
<dbReference type="Gene3D" id="3.40.30.80">
    <property type="match status" value="1"/>
</dbReference>
<dbReference type="InterPro" id="IPR008255">
    <property type="entry name" value="Pyr_nucl-diS_OxRdtase_2_AS"/>
</dbReference>
<dbReference type="SUPFAM" id="SSF51905">
    <property type="entry name" value="FAD/NAD(P)-binding domain"/>
    <property type="match status" value="1"/>
</dbReference>
<dbReference type="EC" id="1.8.1.9" evidence="9"/>
<dbReference type="PRINTS" id="PR00368">
    <property type="entry name" value="FADPNR"/>
</dbReference>
<dbReference type="PANTHER" id="PTHR48105">
    <property type="entry name" value="THIOREDOXIN REDUCTASE 1-RELATED-RELATED"/>
    <property type="match status" value="1"/>
</dbReference>
<dbReference type="PRINTS" id="PR00469">
    <property type="entry name" value="PNDRDTASEII"/>
</dbReference>
<feature type="region of interest" description="Disordered" evidence="6">
    <location>
        <begin position="1"/>
        <end position="58"/>
    </location>
</feature>
<sequence>MSPFFGKKSEEKAPSSAPHAPDAPAAPAAPDTPGTTGTTGTPDTPDTTEYDPAGDWFLPEDTRRDVTRLFEKLAGPVAIEVFTAPDHNAPYNEYLLKFLRDLSRLDGRIQVKTFDLSGEEAAARGADFSPTLIFAPDDLSIRYLGAPLGEEVRTFMEVLLRVSARQSGLSEASKKRLAALTDRRRVTVFVNPACPYCPGQVLNAFRCAIERPDLVAAICIDAAQHPEAATARGVGSVPHTIIEDPDGSLAPLSILGLEPKDRFVAELATLQSAPIPAGGPDAAHDHDHVHAGDVTVKEVDVVVVGAGPAGLTAGMYAARGGLTAVVLEKAVIGGQVTVTPQVENYPGFATVAGAKLMEMVAAQTRQYVPVIEGAGVDEIKIGKRIEVDCGDTVYLCRAVILATGATWRKLGIPGEDRYFGRGVSACAACDGYLYKDADVAVVGGGNTALTEALHLARLGSKVTIIHRRDVLRAEKHLVDALEKEGVEVVWNSVVEEVLGDDAGVTAVRLKDVAGGDTRELAVRALFVAVGYIPVTGLAQDIGLALDASGYIKVDAAMRTSIPRVYACGDVTGGVRQIVTAVGQGATAALSAFEDISHPYWKK</sequence>
<dbReference type="SUPFAM" id="SSF52833">
    <property type="entry name" value="Thioredoxin-like"/>
    <property type="match status" value="2"/>
</dbReference>
<feature type="domain" description="Thioredoxin-like fold" evidence="8">
    <location>
        <begin position="185"/>
        <end position="244"/>
    </location>
</feature>
<evidence type="ECO:0000259" key="8">
    <source>
        <dbReference type="Pfam" id="PF13192"/>
    </source>
</evidence>
<evidence type="ECO:0000256" key="6">
    <source>
        <dbReference type="SAM" id="MobiDB-lite"/>
    </source>
</evidence>
<feature type="compositionally biased region" description="Low complexity" evidence="6">
    <location>
        <begin position="14"/>
        <end position="47"/>
    </location>
</feature>
<dbReference type="Pfam" id="PF13192">
    <property type="entry name" value="Thioredoxin_3"/>
    <property type="match status" value="1"/>
</dbReference>
<evidence type="ECO:0000256" key="5">
    <source>
        <dbReference type="ARBA" id="ARBA00023284"/>
    </source>
</evidence>
<dbReference type="InterPro" id="IPR050097">
    <property type="entry name" value="Ferredoxin-NADP_redctase_2"/>
</dbReference>
<dbReference type="EMBL" id="LNQE01000086">
    <property type="protein sequence ID" value="KUG29432.1"/>
    <property type="molecule type" value="Genomic_DNA"/>
</dbReference>
<dbReference type="Pfam" id="PF07992">
    <property type="entry name" value="Pyr_redox_2"/>
    <property type="match status" value="1"/>
</dbReference>
<dbReference type="Gene3D" id="3.50.50.60">
    <property type="entry name" value="FAD/NAD(P)-binding domain"/>
    <property type="match status" value="2"/>
</dbReference>
<evidence type="ECO:0000259" key="7">
    <source>
        <dbReference type="Pfam" id="PF07992"/>
    </source>
</evidence>